<comment type="similarity">
    <text evidence="2">Belongs to the EsaA family.</text>
</comment>
<evidence type="ECO:0000256" key="4">
    <source>
        <dbReference type="ARBA" id="ARBA00022692"/>
    </source>
</evidence>
<dbReference type="PANTHER" id="PTHR30294">
    <property type="entry name" value="MEMBRANE COMPONENT OF ABC TRANSPORTER YHHJ-RELATED"/>
    <property type="match status" value="1"/>
</dbReference>
<dbReference type="NCBIfam" id="TIGR03929">
    <property type="entry name" value="T7_esaA_Nterm"/>
    <property type="match status" value="1"/>
</dbReference>
<sequence>MKRRSHQVLVTMSSMELRQKLKYQKLHNQRKLCEVAYVQKKHIVKLLLLVAIIIAIPFAFFHYIGQEPMREELKASGKMVVVNEDNGYQYEENEPLILGNDIVSTLQGNSEYEWVVAGRASAQAGLANQEYDAIVYIDSSFSENIMSFQDSLPNQASVNYEIYNNLNAENQERVQKELESAQLKMNQQISTQYWRYVSEEVDRVRGNFTDVLQKEVDFLNEMYSFYSPSSQELAEEIEVQRSRLDQYFSATSDTANLSESSRANLEEAQEGFNELTDAMDLYMNYQNEQTEMMLQANTQNGDLVNQAVNEFQQALKVGSGNVQENQSVFAPQFANDGDRVVSLLGNWAIGSYKFTDDMNRFNRDINQVYAAQDEAVDRIPNAQAELIGQYANATQEERAEAQFRQTLYVRYHLSRDEDPQESPSRPEQPEEVLEPIDEDLLNDIEETIAEIEKLVGRLNPGEIDIPEPDPTEPESPSEPDPDNGDSDENEQPAPGDRDDNGSGDEDPPSQPTEPPNEEENNEGGNEDEERGEESEQEPPLEEEEDQEDVNTALSFTPYRAEFVTFSQDELQRVWTKAMELLNNMEPTLKVAQWRIEDHREVTEAFLDYVENLEDYASRLEQYVEQLEAQVIDPVIEEVRKQEQAVFNRIGASPSLIDSPILSTNVQELLTYYGELAKLDWAYSQLGNLNQDRVKQLVDEDNRVREVQATIDRARQSVSSFMGNQAQLEEAQQSVEEAEVEFTQFVADANNVLNELEQSIAQEQQAILEEVAAMAEASNAIGGNLSESYEAITIEPAPVDGLNGQMVVSNQQMSLDEVQQLGASVESLSNRQDDIIAQTEDLHSNVTEVQAKSDDLNSRWSDNVQTTELVYEDIHTILANALTDGHHNDYVYNHLSSPVGVSGEQGTGPAESLTPPIVVLVIVLLSSLLIGFLTHHYSSVPILVNLSLFSMLSIIVGLVISIYGLSIYTMSGSQSIQWTIITVLLILATAGLIRVAFMAGPWVGWLLSVACVLFFTSPLLDMAMPNFSTNNLIAELYISIQASSQNAFLTGMLPLALIAALTIAVPIVRHAVVNRKKEEDDVYEM</sequence>
<protein>
    <submittedName>
        <fullName evidence="10">Type VII secretion protein EsaA</fullName>
    </submittedName>
</protein>
<evidence type="ECO:0000256" key="7">
    <source>
        <dbReference type="SAM" id="Coils"/>
    </source>
</evidence>
<feature type="transmembrane region" description="Helical" evidence="9">
    <location>
        <begin position="912"/>
        <end position="933"/>
    </location>
</feature>
<feature type="transmembrane region" description="Helical" evidence="9">
    <location>
        <begin position="1046"/>
        <end position="1067"/>
    </location>
</feature>
<evidence type="ECO:0000256" key="1">
    <source>
        <dbReference type="ARBA" id="ARBA00004651"/>
    </source>
</evidence>
<feature type="transmembrane region" description="Helical" evidence="9">
    <location>
        <begin position="975"/>
        <end position="994"/>
    </location>
</feature>
<evidence type="ECO:0000256" key="9">
    <source>
        <dbReference type="SAM" id="Phobius"/>
    </source>
</evidence>
<dbReference type="EMBL" id="SNUX01000004">
    <property type="protein sequence ID" value="TES46412.1"/>
    <property type="molecule type" value="Genomic_DNA"/>
</dbReference>
<evidence type="ECO:0000313" key="10">
    <source>
        <dbReference type="EMBL" id="TES46412.1"/>
    </source>
</evidence>
<feature type="transmembrane region" description="Helical" evidence="9">
    <location>
        <begin position="945"/>
        <end position="969"/>
    </location>
</feature>
<feature type="coiled-coil region" evidence="7">
    <location>
        <begin position="696"/>
        <end position="772"/>
    </location>
</feature>
<keyword evidence="4 9" id="KW-0812">Transmembrane</keyword>
<evidence type="ECO:0000256" key="6">
    <source>
        <dbReference type="ARBA" id="ARBA00023136"/>
    </source>
</evidence>
<name>A0A4Y7WEQ8_9BACI</name>
<organism evidence="10 11">
    <name type="scientific">Shouchella lehensis</name>
    <dbReference type="NCBI Taxonomy" id="300825"/>
    <lineage>
        <taxon>Bacteria</taxon>
        <taxon>Bacillati</taxon>
        <taxon>Bacillota</taxon>
        <taxon>Bacilli</taxon>
        <taxon>Bacillales</taxon>
        <taxon>Bacillaceae</taxon>
        <taxon>Shouchella</taxon>
    </lineage>
</organism>
<feature type="region of interest" description="Disordered" evidence="8">
    <location>
        <begin position="456"/>
        <end position="549"/>
    </location>
</feature>
<keyword evidence="5 9" id="KW-1133">Transmembrane helix</keyword>
<dbReference type="AlphaFoldDB" id="A0A4Y7WEQ8"/>
<evidence type="ECO:0000256" key="8">
    <source>
        <dbReference type="SAM" id="MobiDB-lite"/>
    </source>
</evidence>
<dbReference type="GO" id="GO:0005886">
    <property type="term" value="C:plasma membrane"/>
    <property type="evidence" value="ECO:0007669"/>
    <property type="project" value="UniProtKB-SubCell"/>
</dbReference>
<dbReference type="Proteomes" id="UP000298210">
    <property type="component" value="Unassembled WGS sequence"/>
</dbReference>
<evidence type="ECO:0000256" key="5">
    <source>
        <dbReference type="ARBA" id="ARBA00022989"/>
    </source>
</evidence>
<keyword evidence="3" id="KW-1003">Cell membrane</keyword>
<feature type="transmembrane region" description="Helical" evidence="9">
    <location>
        <begin position="1001"/>
        <end position="1019"/>
    </location>
</feature>
<evidence type="ECO:0000256" key="3">
    <source>
        <dbReference type="ARBA" id="ARBA00022475"/>
    </source>
</evidence>
<reference evidence="10 11" key="1">
    <citation type="submission" date="2019-03" db="EMBL/GenBank/DDBJ databases">
        <authorList>
            <person name="Liu G."/>
        </authorList>
    </citation>
    <scope>NUCLEOTIDE SEQUENCE [LARGE SCALE GENOMIC DNA]</scope>
    <source>
        <strain evidence="10 11">DSM 19099</strain>
    </source>
</reference>
<feature type="compositionally biased region" description="Acidic residues" evidence="8">
    <location>
        <begin position="515"/>
        <end position="548"/>
    </location>
</feature>
<feature type="transmembrane region" description="Helical" evidence="9">
    <location>
        <begin position="46"/>
        <end position="64"/>
    </location>
</feature>
<evidence type="ECO:0000256" key="2">
    <source>
        <dbReference type="ARBA" id="ARBA00008338"/>
    </source>
</evidence>
<evidence type="ECO:0000313" key="11">
    <source>
        <dbReference type="Proteomes" id="UP000298210"/>
    </source>
</evidence>
<feature type="compositionally biased region" description="Acidic residues" evidence="8">
    <location>
        <begin position="464"/>
        <end position="490"/>
    </location>
</feature>
<proteinExistence type="inferred from homology"/>
<dbReference type="InterPro" id="IPR023838">
    <property type="entry name" value="T7SS_EsaA"/>
</dbReference>
<dbReference type="PANTHER" id="PTHR30294:SF29">
    <property type="entry name" value="MULTIDRUG ABC TRANSPORTER PERMEASE YBHS-RELATED"/>
    <property type="match status" value="1"/>
</dbReference>
<gene>
    <name evidence="10" type="primary">esaA</name>
    <name evidence="10" type="ORF">E2L03_17090</name>
</gene>
<dbReference type="InterPro" id="IPR051449">
    <property type="entry name" value="ABC-2_transporter_component"/>
</dbReference>
<comment type="caution">
    <text evidence="10">The sequence shown here is derived from an EMBL/GenBank/DDBJ whole genome shotgun (WGS) entry which is preliminary data.</text>
</comment>
<comment type="subcellular location">
    <subcellularLocation>
        <location evidence="1">Cell membrane</location>
        <topology evidence="1">Multi-pass membrane protein</topology>
    </subcellularLocation>
</comment>
<keyword evidence="6 9" id="KW-0472">Membrane</keyword>
<accession>A0A4Y7WEQ8</accession>
<keyword evidence="7" id="KW-0175">Coiled coil</keyword>